<sequence length="45" mass="5139">MTTVPTGEGWLYLAAVLDLATREVVGWAMRDHMRVEPPSRLLSRR</sequence>
<dbReference type="InterPro" id="IPR012337">
    <property type="entry name" value="RNaseH-like_sf"/>
</dbReference>
<name>A0ABS1UBR1_9PROT</name>
<keyword evidence="2" id="KW-1185">Reference proteome</keyword>
<evidence type="ECO:0008006" key="3">
    <source>
        <dbReference type="Google" id="ProtNLM"/>
    </source>
</evidence>
<reference evidence="1 2" key="1">
    <citation type="submission" date="2021-01" db="EMBL/GenBank/DDBJ databases">
        <title>Belnapia mucosa sp. nov. and Belnapia arida sp. nov., isolated from the Tabernas Desert (Almeria, Spain).</title>
        <authorList>
            <person name="Molina-Menor E."/>
            <person name="Vidal-Verdu A."/>
            <person name="Calonge A."/>
            <person name="Satari L."/>
            <person name="Pereto J."/>
            <person name="Porcar M."/>
        </authorList>
    </citation>
    <scope>NUCLEOTIDE SEQUENCE [LARGE SCALE GENOMIC DNA]</scope>
    <source>
        <strain evidence="1 2">T18</strain>
    </source>
</reference>
<evidence type="ECO:0000313" key="2">
    <source>
        <dbReference type="Proteomes" id="UP000660885"/>
    </source>
</evidence>
<dbReference type="EMBL" id="JAETWB010000048">
    <property type="protein sequence ID" value="MBL6082122.1"/>
    <property type="molecule type" value="Genomic_DNA"/>
</dbReference>
<dbReference type="Proteomes" id="UP000660885">
    <property type="component" value="Unassembled WGS sequence"/>
</dbReference>
<evidence type="ECO:0000313" key="1">
    <source>
        <dbReference type="EMBL" id="MBL6082122.1"/>
    </source>
</evidence>
<accession>A0ABS1UBR1</accession>
<dbReference type="SUPFAM" id="SSF53098">
    <property type="entry name" value="Ribonuclease H-like"/>
    <property type="match status" value="1"/>
</dbReference>
<comment type="caution">
    <text evidence="1">The sequence shown here is derived from an EMBL/GenBank/DDBJ whole genome shotgun (WGS) entry which is preliminary data.</text>
</comment>
<protein>
    <recommendedName>
        <fullName evidence="3">Integrase core domain-containing protein</fullName>
    </recommendedName>
</protein>
<gene>
    <name evidence="1" type="ORF">JMJ56_29530</name>
</gene>
<proteinExistence type="predicted"/>
<organism evidence="1 2">
    <name type="scientific">Belnapia arida</name>
    <dbReference type="NCBI Taxonomy" id="2804533"/>
    <lineage>
        <taxon>Bacteria</taxon>
        <taxon>Pseudomonadati</taxon>
        <taxon>Pseudomonadota</taxon>
        <taxon>Alphaproteobacteria</taxon>
        <taxon>Acetobacterales</taxon>
        <taxon>Roseomonadaceae</taxon>
        <taxon>Belnapia</taxon>
    </lineage>
</organism>